<dbReference type="InterPro" id="IPR013670">
    <property type="entry name" value="EcoEI_R_C_dom"/>
</dbReference>
<dbReference type="GO" id="GO:0006304">
    <property type="term" value="P:DNA modification"/>
    <property type="evidence" value="ECO:0007669"/>
    <property type="project" value="InterPro"/>
</dbReference>
<dbReference type="Pfam" id="PF13588">
    <property type="entry name" value="HSDR_N_2"/>
    <property type="match status" value="1"/>
</dbReference>
<dbReference type="CDD" id="cd18799">
    <property type="entry name" value="SF2_C_EcoAI-like"/>
    <property type="match status" value="1"/>
</dbReference>
<dbReference type="CDD" id="cd18032">
    <property type="entry name" value="DEXHc_RE_I_III_res"/>
    <property type="match status" value="1"/>
</dbReference>
<evidence type="ECO:0000259" key="2">
    <source>
        <dbReference type="PROSITE" id="PS51192"/>
    </source>
</evidence>
<evidence type="ECO:0000256" key="1">
    <source>
        <dbReference type="SAM" id="MobiDB-lite"/>
    </source>
</evidence>
<dbReference type="GO" id="GO:0005524">
    <property type="term" value="F:ATP binding"/>
    <property type="evidence" value="ECO:0007669"/>
    <property type="project" value="InterPro"/>
</dbReference>
<dbReference type="AlphaFoldDB" id="A0A1T4QPZ5"/>
<dbReference type="GO" id="GO:0005829">
    <property type="term" value="C:cytosol"/>
    <property type="evidence" value="ECO:0007669"/>
    <property type="project" value="TreeGrafter"/>
</dbReference>
<protein>
    <submittedName>
        <fullName evidence="3">Type I restriction enzyme, R subunit</fullName>
    </submittedName>
</protein>
<dbReference type="SMART" id="SM00487">
    <property type="entry name" value="DEXDc"/>
    <property type="match status" value="1"/>
</dbReference>
<dbReference type="PANTHER" id="PTHR47396">
    <property type="entry name" value="TYPE I RESTRICTION ENZYME ECOKI R PROTEIN"/>
    <property type="match status" value="1"/>
</dbReference>
<dbReference type="Pfam" id="PF00271">
    <property type="entry name" value="Helicase_C"/>
    <property type="match status" value="1"/>
</dbReference>
<feature type="region of interest" description="Disordered" evidence="1">
    <location>
        <begin position="546"/>
        <end position="588"/>
    </location>
</feature>
<dbReference type="SUPFAM" id="SSF52540">
    <property type="entry name" value="P-loop containing nucleoside triphosphate hydrolases"/>
    <property type="match status" value="2"/>
</dbReference>
<dbReference type="Proteomes" id="UP000191153">
    <property type="component" value="Unassembled WGS sequence"/>
</dbReference>
<accession>A0A1T4QPZ5</accession>
<proteinExistence type="predicted"/>
<dbReference type="RefSeq" id="WP_200803164.1">
    <property type="nucleotide sequence ID" value="NZ_FUWX01000027.1"/>
</dbReference>
<feature type="domain" description="Helicase ATP-binding" evidence="2">
    <location>
        <begin position="181"/>
        <end position="341"/>
    </location>
</feature>
<dbReference type="Gene3D" id="3.40.50.300">
    <property type="entry name" value="P-loop containing nucleotide triphosphate hydrolases"/>
    <property type="match status" value="2"/>
</dbReference>
<dbReference type="Gene3D" id="3.90.1570.30">
    <property type="match status" value="1"/>
</dbReference>
<dbReference type="GO" id="GO:0016787">
    <property type="term" value="F:hydrolase activity"/>
    <property type="evidence" value="ECO:0007669"/>
    <property type="project" value="InterPro"/>
</dbReference>
<dbReference type="GO" id="GO:0003677">
    <property type="term" value="F:DNA binding"/>
    <property type="evidence" value="ECO:0007669"/>
    <property type="project" value="InterPro"/>
</dbReference>
<dbReference type="PANTHER" id="PTHR47396:SF1">
    <property type="entry name" value="ATP-DEPENDENT HELICASE IRC3-RELATED"/>
    <property type="match status" value="1"/>
</dbReference>
<dbReference type="InterPro" id="IPR029464">
    <property type="entry name" value="HSDR_N"/>
</dbReference>
<dbReference type="Pfam" id="PF08463">
    <property type="entry name" value="EcoEI_R_C"/>
    <property type="match status" value="1"/>
</dbReference>
<sequence length="788" mass="90960">MNTINPIHKIKFSEEDVRAKYIDPSLRNSNWKDEQVIREYVFTDGRINVIKNKSIRGKVKKADYVLSYKSNIPLAIIEAKKNSLPLSEGMQQGREYAEILDIPFVYTSNGKGFLEFDRSTGVTKEISLDKFPTPEDLLLRYYDAENIPLDKREIIEESYYYMKGAKSPRYYQRIAINRTVETIAKGQDRILLVMATGTGKTYTAFQIIYRLWKSRAKKRILFLADRNILVDQTMTNDFRSFEGIMTKISRDKIGKAYEIYLGLYQSMTGNEEWQQVYKEFGQDFFDLIVIDECHRGSAKENSAWREVLEYFSSATQIGLTATPKETKDVSSSHYFGEPIYTYSLKQGIDDGFLAPYKVIKYVINNDATGFRPYKNQRDKYGNIITDKIFEASDFNKNIVLSDRNKLVAKAIADFMKENNRYMKTIVFCKDIEHAQEMAMNLSNENPDLIKLNDKYVIPITGDNKEGKAQLDNFISPREKYPVIATTSKLLTTGVDAKTCKLIVLDTNIASMTEFKQIIGRGTRVDENNDKTWFTIMDFGESTKLFADPNFDGDPIPDEDFDTYPPLDTDRPEDEISEPTDDKDEDKKKPIENKELKIKKFYVDGVEATIIHRQIQMLDGDGKLKTESYTDFTRKTLKNDFANLDDFLKKWNSADKKNIILQELEKKNIYFAVLKEEVGGEFDEFDIICHLAFDKKPLTKKERVLGVKNRNYLKKYSGLAAEILEILLDRYADEGIKVFEGFDALKLPRFEKYGTAPKILKNFGGKENYLNIMKDISHEIYAGGLNVSR</sequence>
<feature type="compositionally biased region" description="Acidic residues" evidence="1">
    <location>
        <begin position="570"/>
        <end position="583"/>
    </location>
</feature>
<name>A0A1T4QPZ5_9FUSO</name>
<keyword evidence="4" id="KW-1185">Reference proteome</keyword>
<organism evidence="3 4">
    <name type="scientific">Cetobacterium ceti</name>
    <dbReference type="NCBI Taxonomy" id="180163"/>
    <lineage>
        <taxon>Bacteria</taxon>
        <taxon>Fusobacteriati</taxon>
        <taxon>Fusobacteriota</taxon>
        <taxon>Fusobacteriia</taxon>
        <taxon>Fusobacteriales</taxon>
        <taxon>Fusobacteriaceae</taxon>
        <taxon>Cetobacterium</taxon>
    </lineage>
</organism>
<dbReference type="NCBIfam" id="NF046051">
    <property type="entry name" value="restrict_EcoAI"/>
    <property type="match status" value="1"/>
</dbReference>
<dbReference type="InterPro" id="IPR027417">
    <property type="entry name" value="P-loop_NTPase"/>
</dbReference>
<dbReference type="InterPro" id="IPR006935">
    <property type="entry name" value="Helicase/UvrB_N"/>
</dbReference>
<evidence type="ECO:0000313" key="3">
    <source>
        <dbReference type="EMBL" id="SKA05328.1"/>
    </source>
</evidence>
<gene>
    <name evidence="3" type="ORF">SAMN02745174_02395</name>
</gene>
<dbReference type="InterPro" id="IPR014001">
    <property type="entry name" value="Helicase_ATP-bd"/>
</dbReference>
<reference evidence="3 4" key="1">
    <citation type="submission" date="2017-02" db="EMBL/GenBank/DDBJ databases">
        <authorList>
            <person name="Peterson S.W."/>
        </authorList>
    </citation>
    <scope>NUCLEOTIDE SEQUENCE [LARGE SCALE GENOMIC DNA]</scope>
    <source>
        <strain evidence="3 4">ATCC 700028</strain>
    </source>
</reference>
<dbReference type="STRING" id="180163.SAMN02745174_02395"/>
<dbReference type="InterPro" id="IPR001650">
    <property type="entry name" value="Helicase_C-like"/>
</dbReference>
<dbReference type="EMBL" id="FUWX01000027">
    <property type="protein sequence ID" value="SKA05328.1"/>
    <property type="molecule type" value="Genomic_DNA"/>
</dbReference>
<dbReference type="PROSITE" id="PS51192">
    <property type="entry name" value="HELICASE_ATP_BIND_1"/>
    <property type="match status" value="1"/>
</dbReference>
<dbReference type="InterPro" id="IPR050742">
    <property type="entry name" value="Helicase_Restrict-Modif_Enz"/>
</dbReference>
<evidence type="ECO:0000313" key="4">
    <source>
        <dbReference type="Proteomes" id="UP000191153"/>
    </source>
</evidence>
<dbReference type="Pfam" id="PF04851">
    <property type="entry name" value="ResIII"/>
    <property type="match status" value="1"/>
</dbReference>